<sequence>VVRLFIQPLRAQVGIKSEQDWILGVPSDVARLFDWFDDILNLHVQIHSAMRKLRAMDGDPIVQRVAEAFRIFVPRLEVYQPYLARVEAIVDSISSMVQDRRSEFGEYVRMKE</sequence>
<keyword evidence="3" id="KW-1185">Reference proteome</keyword>
<dbReference type="OrthoDB" id="1716625at2759"/>
<protein>
    <recommendedName>
        <fullName evidence="1">DH domain-containing protein</fullName>
    </recommendedName>
</protein>
<dbReference type="AlphaFoldDB" id="A0A067Q5L1"/>
<evidence type="ECO:0000259" key="1">
    <source>
        <dbReference type="PROSITE" id="PS50010"/>
    </source>
</evidence>
<organism evidence="2 3">
    <name type="scientific">Jaapia argillacea MUCL 33604</name>
    <dbReference type="NCBI Taxonomy" id="933084"/>
    <lineage>
        <taxon>Eukaryota</taxon>
        <taxon>Fungi</taxon>
        <taxon>Dikarya</taxon>
        <taxon>Basidiomycota</taxon>
        <taxon>Agaricomycotina</taxon>
        <taxon>Agaricomycetes</taxon>
        <taxon>Agaricomycetidae</taxon>
        <taxon>Jaapiales</taxon>
        <taxon>Jaapiaceae</taxon>
        <taxon>Jaapia</taxon>
    </lineage>
</organism>
<dbReference type="Gene3D" id="1.20.900.10">
    <property type="entry name" value="Dbl homology (DH) domain"/>
    <property type="match status" value="1"/>
</dbReference>
<evidence type="ECO:0000313" key="3">
    <source>
        <dbReference type="Proteomes" id="UP000027265"/>
    </source>
</evidence>
<dbReference type="SUPFAM" id="SSF48065">
    <property type="entry name" value="DBL homology domain (DH-domain)"/>
    <property type="match status" value="1"/>
</dbReference>
<accession>A0A067Q5L1</accession>
<dbReference type="HOGENOM" id="CLU_2190118_0_0_1"/>
<dbReference type="Proteomes" id="UP000027265">
    <property type="component" value="Unassembled WGS sequence"/>
</dbReference>
<feature type="domain" description="DH" evidence="1">
    <location>
        <begin position="1"/>
        <end position="112"/>
    </location>
</feature>
<name>A0A067Q5L1_9AGAM</name>
<dbReference type="InterPro" id="IPR000219">
    <property type="entry name" value="DH_dom"/>
</dbReference>
<evidence type="ECO:0000313" key="2">
    <source>
        <dbReference type="EMBL" id="KDQ57881.1"/>
    </source>
</evidence>
<proteinExistence type="predicted"/>
<gene>
    <name evidence="2" type="ORF">JAAARDRAFT_85069</name>
</gene>
<dbReference type="InterPro" id="IPR035899">
    <property type="entry name" value="DBL_dom_sf"/>
</dbReference>
<dbReference type="GO" id="GO:0005085">
    <property type="term" value="F:guanyl-nucleotide exchange factor activity"/>
    <property type="evidence" value="ECO:0007669"/>
    <property type="project" value="InterPro"/>
</dbReference>
<dbReference type="InParanoid" id="A0A067Q5L1"/>
<feature type="non-terminal residue" evidence="2">
    <location>
        <position position="1"/>
    </location>
</feature>
<feature type="non-terminal residue" evidence="2">
    <location>
        <position position="112"/>
    </location>
</feature>
<dbReference type="PROSITE" id="PS50010">
    <property type="entry name" value="DH_2"/>
    <property type="match status" value="1"/>
</dbReference>
<dbReference type="EMBL" id="KL197718">
    <property type="protein sequence ID" value="KDQ57881.1"/>
    <property type="molecule type" value="Genomic_DNA"/>
</dbReference>
<reference evidence="3" key="1">
    <citation type="journal article" date="2014" name="Proc. Natl. Acad. Sci. U.S.A.">
        <title>Extensive sampling of basidiomycete genomes demonstrates inadequacy of the white-rot/brown-rot paradigm for wood decay fungi.</title>
        <authorList>
            <person name="Riley R."/>
            <person name="Salamov A.A."/>
            <person name="Brown D.W."/>
            <person name="Nagy L.G."/>
            <person name="Floudas D."/>
            <person name="Held B.W."/>
            <person name="Levasseur A."/>
            <person name="Lombard V."/>
            <person name="Morin E."/>
            <person name="Otillar R."/>
            <person name="Lindquist E.A."/>
            <person name="Sun H."/>
            <person name="LaButti K.M."/>
            <person name="Schmutz J."/>
            <person name="Jabbour D."/>
            <person name="Luo H."/>
            <person name="Baker S.E."/>
            <person name="Pisabarro A.G."/>
            <person name="Walton J.D."/>
            <person name="Blanchette R.A."/>
            <person name="Henrissat B."/>
            <person name="Martin F."/>
            <person name="Cullen D."/>
            <person name="Hibbett D.S."/>
            <person name="Grigoriev I.V."/>
        </authorList>
    </citation>
    <scope>NUCLEOTIDE SEQUENCE [LARGE SCALE GENOMIC DNA]</scope>
    <source>
        <strain evidence="3">MUCL 33604</strain>
    </source>
</reference>
<dbReference type="STRING" id="933084.A0A067Q5L1"/>